<gene>
    <name evidence="6" type="ORF">ACFOY2_41235</name>
</gene>
<evidence type="ECO:0000259" key="5">
    <source>
        <dbReference type="Pfam" id="PF21036"/>
    </source>
</evidence>
<comment type="caution">
    <text evidence="6">The sequence shown here is derived from an EMBL/GenBank/DDBJ whole genome shotgun (WGS) entry which is preliminary data.</text>
</comment>
<sequence length="379" mass="40437">MKILFVAGPTKSSVFGLAPLATAAQARGHRIILASSLEGVSAAVGIGVPAYSMTSLTLTELMTLDRAGNDLRIPQNEAELPLFLGGMFGRMAAAGFDRLHDLVTDWRPDLIVGGPHSYVAPMLAGPLGVPCVRHLLTGNTVDREGVHPGVEEELRPELDKLKLDHVPAFDLAVDIFPASLLPEGAGPVQPLRWTPMNEQRPLEPWMFSQGERRRVVVTAGSLATTDHNFGFLLGLVDAFSALDVEVVIAAPDEVAEGLRDERGVAHAGWFPLDVVLHTCDLIVHHSGTMTALAALHAGVPQLIIPQESRFIEWAQMLAAAHAAITLPPGEDTPDVLAAAGRELLSDPRYVRGAGEIAREIAEMPAPTDVVGVLEELVKA</sequence>
<keyword evidence="7" id="KW-1185">Reference proteome</keyword>
<evidence type="ECO:0000313" key="6">
    <source>
        <dbReference type="EMBL" id="MFC4013709.1"/>
    </source>
</evidence>
<feature type="domain" description="Erythromycin biosynthesis protein CIII-like N-terminal" evidence="5">
    <location>
        <begin position="96"/>
        <end position="220"/>
    </location>
</feature>
<dbReference type="Pfam" id="PF06722">
    <property type="entry name" value="EryCIII-like_C"/>
    <property type="match status" value="1"/>
</dbReference>
<organism evidence="6 7">
    <name type="scientific">Nonomuraea purpurea</name>
    <dbReference type="NCBI Taxonomy" id="1849276"/>
    <lineage>
        <taxon>Bacteria</taxon>
        <taxon>Bacillati</taxon>
        <taxon>Actinomycetota</taxon>
        <taxon>Actinomycetes</taxon>
        <taxon>Streptosporangiales</taxon>
        <taxon>Streptosporangiaceae</taxon>
        <taxon>Nonomuraea</taxon>
    </lineage>
</organism>
<comment type="similarity">
    <text evidence="1">Belongs to the glycosyltransferase 28 family.</text>
</comment>
<protein>
    <submittedName>
        <fullName evidence="6">Glycosyltransferase</fullName>
    </submittedName>
</protein>
<evidence type="ECO:0000256" key="3">
    <source>
        <dbReference type="ARBA" id="ARBA00022679"/>
    </source>
</evidence>
<proteinExistence type="inferred from homology"/>
<evidence type="ECO:0000259" key="4">
    <source>
        <dbReference type="Pfam" id="PF06722"/>
    </source>
</evidence>
<dbReference type="CDD" id="cd03784">
    <property type="entry name" value="GT1_Gtf-like"/>
    <property type="match status" value="1"/>
</dbReference>
<evidence type="ECO:0000313" key="7">
    <source>
        <dbReference type="Proteomes" id="UP001595851"/>
    </source>
</evidence>
<evidence type="ECO:0000256" key="1">
    <source>
        <dbReference type="ARBA" id="ARBA00006962"/>
    </source>
</evidence>
<keyword evidence="2" id="KW-0328">Glycosyltransferase</keyword>
<keyword evidence="3" id="KW-0808">Transferase</keyword>
<dbReference type="Proteomes" id="UP001595851">
    <property type="component" value="Unassembled WGS sequence"/>
</dbReference>
<dbReference type="InterPro" id="IPR050426">
    <property type="entry name" value="Glycosyltransferase_28"/>
</dbReference>
<dbReference type="InterPro" id="IPR002213">
    <property type="entry name" value="UDP_glucos_trans"/>
</dbReference>
<dbReference type="Pfam" id="PF21036">
    <property type="entry name" value="EryCIII-like_N"/>
    <property type="match status" value="1"/>
</dbReference>
<reference evidence="7" key="1">
    <citation type="journal article" date="2019" name="Int. J. Syst. Evol. Microbiol.">
        <title>The Global Catalogue of Microorganisms (GCM) 10K type strain sequencing project: providing services to taxonomists for standard genome sequencing and annotation.</title>
        <authorList>
            <consortium name="The Broad Institute Genomics Platform"/>
            <consortium name="The Broad Institute Genome Sequencing Center for Infectious Disease"/>
            <person name="Wu L."/>
            <person name="Ma J."/>
        </authorList>
    </citation>
    <scope>NUCLEOTIDE SEQUENCE [LARGE SCALE GENOMIC DNA]</scope>
    <source>
        <strain evidence="7">TBRC 1276</strain>
    </source>
</reference>
<dbReference type="InterPro" id="IPR010610">
    <property type="entry name" value="EryCIII-like_C"/>
</dbReference>
<dbReference type="SUPFAM" id="SSF53756">
    <property type="entry name" value="UDP-Glycosyltransferase/glycogen phosphorylase"/>
    <property type="match status" value="1"/>
</dbReference>
<feature type="domain" description="Erythromycin biosynthesis protein CIII-like C-terminal" evidence="4">
    <location>
        <begin position="235"/>
        <end position="376"/>
    </location>
</feature>
<evidence type="ECO:0000256" key="2">
    <source>
        <dbReference type="ARBA" id="ARBA00022676"/>
    </source>
</evidence>
<dbReference type="InterPro" id="IPR048284">
    <property type="entry name" value="EryCIII-like_N"/>
</dbReference>
<accession>A0ABV8GNF3</accession>
<name>A0ABV8GNF3_9ACTN</name>
<dbReference type="RefSeq" id="WP_379533562.1">
    <property type="nucleotide sequence ID" value="NZ_JBHSBI010000029.1"/>
</dbReference>
<dbReference type="PANTHER" id="PTHR48050">
    <property type="entry name" value="STEROL 3-BETA-GLUCOSYLTRANSFERASE"/>
    <property type="match status" value="1"/>
</dbReference>
<dbReference type="Gene3D" id="3.40.50.2000">
    <property type="entry name" value="Glycogen Phosphorylase B"/>
    <property type="match status" value="2"/>
</dbReference>
<dbReference type="EMBL" id="JBHSBI010000029">
    <property type="protein sequence ID" value="MFC4013709.1"/>
    <property type="molecule type" value="Genomic_DNA"/>
</dbReference>
<dbReference type="PANTHER" id="PTHR48050:SF13">
    <property type="entry name" value="STEROL 3-BETA-GLUCOSYLTRANSFERASE UGT80A2"/>
    <property type="match status" value="1"/>
</dbReference>